<evidence type="ECO:0000313" key="5">
    <source>
        <dbReference type="EMBL" id="TXH78794.1"/>
    </source>
</evidence>
<keyword evidence="1 2" id="KW-0443">Lipid metabolism</keyword>
<name>A0A5C7S4N9_THASP</name>
<accession>A0A5C7S4N9</accession>
<feature type="transmembrane region" description="Helical" evidence="3">
    <location>
        <begin position="50"/>
        <end position="69"/>
    </location>
</feature>
<keyword evidence="3" id="KW-0812">Transmembrane</keyword>
<keyword evidence="2" id="KW-0378">Hydrolase</keyword>
<dbReference type="EMBL" id="SSFD01000375">
    <property type="protein sequence ID" value="TXH78794.1"/>
    <property type="molecule type" value="Genomic_DNA"/>
</dbReference>
<protein>
    <submittedName>
        <fullName evidence="5">Patatin-like phospholipase family protein</fullName>
    </submittedName>
</protein>
<comment type="caution">
    <text evidence="2">Lacks conserved residue(s) required for the propagation of feature annotation.</text>
</comment>
<feature type="active site" description="Proton acceptor" evidence="2">
    <location>
        <position position="316"/>
    </location>
</feature>
<comment type="caution">
    <text evidence="5">The sequence shown here is derived from an EMBL/GenBank/DDBJ whole genome shotgun (WGS) entry which is preliminary data.</text>
</comment>
<feature type="non-terminal residue" evidence="5">
    <location>
        <position position="447"/>
    </location>
</feature>
<dbReference type="GO" id="GO:0016787">
    <property type="term" value="F:hydrolase activity"/>
    <property type="evidence" value="ECO:0007669"/>
    <property type="project" value="UniProtKB-UniRule"/>
</dbReference>
<evidence type="ECO:0000313" key="6">
    <source>
        <dbReference type="Proteomes" id="UP000321192"/>
    </source>
</evidence>
<evidence type="ECO:0000256" key="3">
    <source>
        <dbReference type="SAM" id="Phobius"/>
    </source>
</evidence>
<dbReference type="Proteomes" id="UP000321192">
    <property type="component" value="Unassembled WGS sequence"/>
</dbReference>
<dbReference type="GO" id="GO:0016042">
    <property type="term" value="P:lipid catabolic process"/>
    <property type="evidence" value="ECO:0007669"/>
    <property type="project" value="UniProtKB-UniRule"/>
</dbReference>
<keyword evidence="3" id="KW-0472">Membrane</keyword>
<evidence type="ECO:0000259" key="4">
    <source>
        <dbReference type="PROSITE" id="PS51635"/>
    </source>
</evidence>
<reference evidence="5 6" key="1">
    <citation type="submission" date="2018-09" db="EMBL/GenBank/DDBJ databases">
        <title>Metagenome Assembled Genomes from an Advanced Water Purification Facility.</title>
        <authorList>
            <person name="Stamps B.W."/>
            <person name="Spear J.R."/>
        </authorList>
    </citation>
    <scope>NUCLEOTIDE SEQUENCE [LARGE SCALE GENOMIC DNA]</scope>
    <source>
        <strain evidence="5">Bin_27_1</strain>
    </source>
</reference>
<dbReference type="SUPFAM" id="SSF52151">
    <property type="entry name" value="FabD/lysophospholipase-like"/>
    <property type="match status" value="1"/>
</dbReference>
<dbReference type="Pfam" id="PF01734">
    <property type="entry name" value="Patatin"/>
    <property type="match status" value="1"/>
</dbReference>
<dbReference type="RefSeq" id="WP_276662317.1">
    <property type="nucleotide sequence ID" value="NZ_SSFD01000375.1"/>
</dbReference>
<proteinExistence type="predicted"/>
<dbReference type="InterPro" id="IPR002641">
    <property type="entry name" value="PNPLA_dom"/>
</dbReference>
<feature type="active site" description="Nucleophile" evidence="2">
    <location>
        <position position="146"/>
    </location>
</feature>
<dbReference type="Gene3D" id="3.40.1090.10">
    <property type="entry name" value="Cytosolic phospholipase A2 catalytic domain"/>
    <property type="match status" value="2"/>
</dbReference>
<keyword evidence="2" id="KW-0442">Lipid degradation</keyword>
<dbReference type="InterPro" id="IPR016035">
    <property type="entry name" value="Acyl_Trfase/lysoPLipase"/>
</dbReference>
<evidence type="ECO:0000256" key="2">
    <source>
        <dbReference type="PROSITE-ProRule" id="PRU01161"/>
    </source>
</evidence>
<gene>
    <name evidence="5" type="ORF">E6Q80_21860</name>
</gene>
<sequence>MNNDSAKGICYKEIASGSTVPDADGFRFGNFGEFDLHLIRKGAMSKTLRHGFLVVLAIGGLAGCAVTKVTTARNQPLPAQGQTTQSEPSTRVPRASMLEPTAAGQPFIGLALSGGGSRAANLSWAVMERLHALGMLRDLDSISSVSGGSLAGALYALNADRLNDREHWRQLAGSLKHDFLGDWIRRLVLDPTNWYRMATSDVERTHVMADVFEDVLFGKATFRDLGDLGPGRPRLFLNTTSSTSQLGSEGFAFSEEAFKWQLGSRLDNYPISHAVMASGAFPGIFGNITLNVFGERAFDSLSNQMKPIQSFERVYDGGVFDNLGLWTLLERARIAYLESVKKGRPMRGCMLFVVDAYAPNYQGQLKAFKTDTDHRLLDLFVKTTAWDSIDSLLASHRLKTLQAFGMQYEDNVGAEHEQLVPSFYLGFDPATLEGRSYISWERSLTPL</sequence>
<dbReference type="PROSITE" id="PS51635">
    <property type="entry name" value="PNPLA"/>
    <property type="match status" value="1"/>
</dbReference>
<evidence type="ECO:0000256" key="1">
    <source>
        <dbReference type="ARBA" id="ARBA00023098"/>
    </source>
</evidence>
<organism evidence="5 6">
    <name type="scientific">Thauera aminoaromatica</name>
    <dbReference type="NCBI Taxonomy" id="164330"/>
    <lineage>
        <taxon>Bacteria</taxon>
        <taxon>Pseudomonadati</taxon>
        <taxon>Pseudomonadota</taxon>
        <taxon>Betaproteobacteria</taxon>
        <taxon>Rhodocyclales</taxon>
        <taxon>Zoogloeaceae</taxon>
        <taxon>Thauera</taxon>
    </lineage>
</organism>
<keyword evidence="3" id="KW-1133">Transmembrane helix</keyword>
<feature type="domain" description="PNPLA" evidence="4">
    <location>
        <begin position="110"/>
        <end position="329"/>
    </location>
</feature>
<dbReference type="AlphaFoldDB" id="A0A5C7S4N9"/>
<feature type="short sequence motif" description="DGA/G" evidence="2">
    <location>
        <begin position="316"/>
        <end position="318"/>
    </location>
</feature>